<dbReference type="RefSeq" id="XP_049141337.1">
    <property type="nucleotide sequence ID" value="XM_049284194.1"/>
</dbReference>
<dbReference type="GeneID" id="73339204"/>
<evidence type="ECO:0000313" key="3">
    <source>
        <dbReference type="Proteomes" id="UP000830671"/>
    </source>
</evidence>
<proteinExistence type="predicted"/>
<dbReference type="Proteomes" id="UP000830671">
    <property type="component" value="Chromosome 3"/>
</dbReference>
<feature type="region of interest" description="Disordered" evidence="1">
    <location>
        <begin position="1"/>
        <end position="24"/>
    </location>
</feature>
<sequence length="919" mass="102050">METPKSEEQDQLSPPANAATSRYQSLRRNATACRGLKQRRYLQGPVNKACLLSGAGGPSHWDSLGPALHLRLAGYSTSREEGLLVPLRTVTILTGRLSLFEPSPSENLHRHRHFQLDDPFSSMEYSVCIRQERLCFPQVFLSQPVVLWTQKTPLAGLSVMECGPTKRSWAFSFPANSMALASVRIASHCAKFNGEGDSHSREQSLRSFAARRDNGYQSGGSHAYHYQRACIIPSHAGRYYIDLDHRLHHKQGMEKFFLTCFFRAIKTIHLHTLPRSSTNTKSQTLSAIAQFSRPPSSAHRRRVIDGHFRRLLRWASPAQMPPKFIIPLPWALAEAMPTPKCFRRAGYYPTFSVDSTTIHTISIVRNELGHLRNTQSTGHGKRSAHISSGCPVPELSITSFCCRYGFPLPRTIDTNTMRGTFNLWTSQLCGPTTEYLLPRGNSFFFQLSVILPERLIAPAKHDGQNQQANGGCFEALPPASHTFTQPLTASAAWEHFLISLLSDPPFLEDPFQSLLTQWTDSLPFPYLSVCQFYVSSTTACAGLKDIRYRASRLRSGIAFATRMDWSHWTGLRITSACGQLSWFTPSHQGYNFQLRIRLLIDTGGHQQQPRATQGTGSELRLLLSHLGDAAACCTHLRKVRAPPARRTNQSVRLRVRKLTVDQLAPRQSAWFPVWIFHPTPIPPRTPTFTPAPPAHPRPRAILFLSPVSCAHVSPVSPSAGRLVSSFSLSLPSVAGLHPPTIDSKLPQPPFTGLGVAPAQSLWHFVPWDLQALALYLTTSGRLCLAHAPSQTVWHKAHHGAERGSSPTPLLSPHSLAHRNAPHRTTLPRTLPPLFSSSRPPIALPESQSYHQSTRTHPPLTLPRPPPIAFLAPTYLPCLPFVLAIPQLSLSLLSLLLLHISLSSHPSLACLLLKSHPETT</sequence>
<organism evidence="2 3">
    <name type="scientific">Colletotrichum lupini</name>
    <dbReference type="NCBI Taxonomy" id="145971"/>
    <lineage>
        <taxon>Eukaryota</taxon>
        <taxon>Fungi</taxon>
        <taxon>Dikarya</taxon>
        <taxon>Ascomycota</taxon>
        <taxon>Pezizomycotina</taxon>
        <taxon>Sordariomycetes</taxon>
        <taxon>Hypocreomycetidae</taxon>
        <taxon>Glomerellales</taxon>
        <taxon>Glomerellaceae</taxon>
        <taxon>Colletotrichum</taxon>
        <taxon>Colletotrichum acutatum species complex</taxon>
    </lineage>
</organism>
<accession>A0A9Q8SMU7</accession>
<evidence type="ECO:0000313" key="2">
    <source>
        <dbReference type="EMBL" id="UQC79706.1"/>
    </source>
</evidence>
<dbReference type="AlphaFoldDB" id="A0A9Q8SMU7"/>
<feature type="compositionally biased region" description="Polar residues" evidence="1">
    <location>
        <begin position="11"/>
        <end position="24"/>
    </location>
</feature>
<protein>
    <submittedName>
        <fullName evidence="2">Uncharacterized protein</fullName>
    </submittedName>
</protein>
<keyword evidence="3" id="KW-1185">Reference proteome</keyword>
<feature type="region of interest" description="Disordered" evidence="1">
    <location>
        <begin position="795"/>
        <end position="817"/>
    </location>
</feature>
<gene>
    <name evidence="2" type="ORF">CLUP02_05186</name>
</gene>
<feature type="compositionally biased region" description="Low complexity" evidence="1">
    <location>
        <begin position="804"/>
        <end position="814"/>
    </location>
</feature>
<name>A0A9Q8SMU7_9PEZI</name>
<reference evidence="2" key="1">
    <citation type="journal article" date="2021" name="Mol. Plant Microbe Interact.">
        <title>Complete Genome Sequence of the Plant-Pathogenic Fungus Colletotrichum lupini.</title>
        <authorList>
            <person name="Baroncelli R."/>
            <person name="Pensec F."/>
            <person name="Da Lio D."/>
            <person name="Boufleur T."/>
            <person name="Vicente I."/>
            <person name="Sarrocco S."/>
            <person name="Picot A."/>
            <person name="Baraldi E."/>
            <person name="Sukno S."/>
            <person name="Thon M."/>
            <person name="Le Floch G."/>
        </authorList>
    </citation>
    <scope>NUCLEOTIDE SEQUENCE</scope>
    <source>
        <strain evidence="2">IMI 504893</strain>
    </source>
</reference>
<dbReference type="KEGG" id="clup:CLUP02_05186"/>
<dbReference type="EMBL" id="CP019475">
    <property type="protein sequence ID" value="UQC79706.1"/>
    <property type="molecule type" value="Genomic_DNA"/>
</dbReference>
<evidence type="ECO:0000256" key="1">
    <source>
        <dbReference type="SAM" id="MobiDB-lite"/>
    </source>
</evidence>